<dbReference type="PROSITE" id="PS50151">
    <property type="entry name" value="UVR"/>
    <property type="match status" value="1"/>
</dbReference>
<dbReference type="GO" id="GO:0046870">
    <property type="term" value="F:cadmium ion binding"/>
    <property type="evidence" value="ECO:0007669"/>
    <property type="project" value="TreeGrafter"/>
</dbReference>
<dbReference type="RefSeq" id="WP_100669076.1">
    <property type="nucleotide sequence ID" value="NZ_CP024955.1"/>
</dbReference>
<proteinExistence type="predicted"/>
<dbReference type="GO" id="GO:1990170">
    <property type="term" value="P:stress response to cadmium ion"/>
    <property type="evidence" value="ECO:0007669"/>
    <property type="project" value="TreeGrafter"/>
</dbReference>
<evidence type="ECO:0000256" key="1">
    <source>
        <dbReference type="SAM" id="Coils"/>
    </source>
</evidence>
<keyword evidence="1" id="KW-0175">Coiled coil</keyword>
<dbReference type="GO" id="GO:0005507">
    <property type="term" value="F:copper ion binding"/>
    <property type="evidence" value="ECO:0007669"/>
    <property type="project" value="TreeGrafter"/>
</dbReference>
<evidence type="ECO:0000259" key="2">
    <source>
        <dbReference type="PROSITE" id="PS50151"/>
    </source>
</evidence>
<dbReference type="PANTHER" id="PTHR38430:SF1">
    <property type="entry name" value="PROTEIN-ARGININE KINASE ACTIVATOR PROTEIN"/>
    <property type="match status" value="1"/>
</dbReference>
<organism evidence="3 4">
    <name type="scientific">Kyrpidia spormannii</name>
    <dbReference type="NCBI Taxonomy" id="2055160"/>
    <lineage>
        <taxon>Bacteria</taxon>
        <taxon>Bacillati</taxon>
        <taxon>Bacillota</taxon>
        <taxon>Bacilli</taxon>
        <taxon>Bacillales</taxon>
        <taxon>Alicyclobacillaceae</taxon>
        <taxon>Kyrpidia</taxon>
    </lineage>
</organism>
<dbReference type="SUPFAM" id="SSF46600">
    <property type="entry name" value="C-terminal UvrC-binding domain of UvrB"/>
    <property type="match status" value="1"/>
</dbReference>
<dbReference type="InterPro" id="IPR036876">
    <property type="entry name" value="UVR_dom_sf"/>
</dbReference>
<dbReference type="KEGG" id="kyr:CVV65_00630"/>
<gene>
    <name evidence="3" type="ORF">CVV65_00630</name>
</gene>
<dbReference type="Proteomes" id="UP000231932">
    <property type="component" value="Chromosome"/>
</dbReference>
<name>A0A2K8NB41_9BACL</name>
<feature type="coiled-coil region" evidence="1">
    <location>
        <begin position="125"/>
        <end position="164"/>
    </location>
</feature>
<sequence>MICQQCGKRPATVHMTKIVNGQKSERHLCEICANESGELQFVPGAFSFPNLLGSFFSGEAAPGVPQVQTLRCPTCGLTYQQFTQVSRFGCPNCYQAFDPVLDPMLRRIHGSTTHTGKVPRRGGGKLRVRRELEHLKEQLREKVRLEQFEEAARLRDQIRALEQQLGG</sequence>
<dbReference type="PIRSF" id="PIRSF015034">
    <property type="entry name" value="YacH"/>
    <property type="match status" value="1"/>
</dbReference>
<dbReference type="GO" id="GO:0008270">
    <property type="term" value="F:zinc ion binding"/>
    <property type="evidence" value="ECO:0007669"/>
    <property type="project" value="TreeGrafter"/>
</dbReference>
<evidence type="ECO:0000313" key="3">
    <source>
        <dbReference type="EMBL" id="ATY86335.1"/>
    </source>
</evidence>
<dbReference type="PANTHER" id="PTHR38430">
    <property type="entry name" value="PROTEIN-ARGININE KINASE ACTIVATOR PROTEIN"/>
    <property type="match status" value="1"/>
</dbReference>
<dbReference type="GO" id="GO:0050897">
    <property type="term" value="F:cobalt ion binding"/>
    <property type="evidence" value="ECO:0007669"/>
    <property type="project" value="TreeGrafter"/>
</dbReference>
<dbReference type="GO" id="GO:1990169">
    <property type="term" value="P:stress response to copper ion"/>
    <property type="evidence" value="ECO:0007669"/>
    <property type="project" value="TreeGrafter"/>
</dbReference>
<dbReference type="EMBL" id="CP024955">
    <property type="protein sequence ID" value="ATY86335.1"/>
    <property type="molecule type" value="Genomic_DNA"/>
</dbReference>
<dbReference type="InterPro" id="IPR025542">
    <property type="entry name" value="YacH"/>
</dbReference>
<evidence type="ECO:0000313" key="4">
    <source>
        <dbReference type="Proteomes" id="UP000231932"/>
    </source>
</evidence>
<keyword evidence="4" id="KW-1185">Reference proteome</keyword>
<accession>A0A2K8NB41</accession>
<dbReference type="OrthoDB" id="9788704at2"/>
<reference evidence="4" key="1">
    <citation type="submission" date="2017-11" db="EMBL/GenBank/DDBJ databases">
        <title>Complete Genome Sequence of Kyrpidia sp. Strain EA-1, a thermophilic, hydrogen-oxidizing Bacterium, isolated from the Azores.</title>
        <authorList>
            <person name="Reiner J.E."/>
            <person name="Lapp C.J."/>
            <person name="Bunk B."/>
            <person name="Gescher J."/>
        </authorList>
    </citation>
    <scope>NUCLEOTIDE SEQUENCE [LARGE SCALE GENOMIC DNA]</scope>
    <source>
        <strain evidence="4">EA-1</strain>
    </source>
</reference>
<protein>
    <recommendedName>
        <fullName evidence="2">UVR domain-containing protein</fullName>
    </recommendedName>
</protein>
<dbReference type="Gene3D" id="4.10.860.10">
    <property type="entry name" value="UVR domain"/>
    <property type="match status" value="1"/>
</dbReference>
<dbReference type="AlphaFoldDB" id="A0A2K8NB41"/>
<feature type="domain" description="UVR" evidence="2">
    <location>
        <begin position="129"/>
        <end position="164"/>
    </location>
</feature>
<dbReference type="InterPro" id="IPR001943">
    <property type="entry name" value="UVR_dom"/>
</dbReference>
<dbReference type="Pfam" id="PF02151">
    <property type="entry name" value="UVR"/>
    <property type="match status" value="1"/>
</dbReference>